<gene>
    <name evidence="13" type="ORF">FHS56_001417</name>
</gene>
<dbReference type="GO" id="GO:0003724">
    <property type="term" value="F:RNA helicase activity"/>
    <property type="evidence" value="ECO:0007669"/>
    <property type="project" value="TreeGrafter"/>
</dbReference>
<dbReference type="InterPro" id="IPR027417">
    <property type="entry name" value="P-loop_NTPase"/>
</dbReference>
<comment type="similarity">
    <text evidence="2">In the central section; belongs to the CRISPR-associated helicase Cas3 family.</text>
</comment>
<keyword evidence="7 13" id="KW-0347">Helicase</keyword>
<dbReference type="PANTHER" id="PTHR47959">
    <property type="entry name" value="ATP-DEPENDENT RNA HELICASE RHLE-RELATED"/>
    <property type="match status" value="1"/>
</dbReference>
<name>A0A846MQN8_9BACT</name>
<dbReference type="SMART" id="SM00490">
    <property type="entry name" value="HELICc"/>
    <property type="match status" value="1"/>
</dbReference>
<dbReference type="NCBIfam" id="TIGR01596">
    <property type="entry name" value="cas3_HD"/>
    <property type="match status" value="1"/>
</dbReference>
<evidence type="ECO:0000256" key="4">
    <source>
        <dbReference type="ARBA" id="ARBA00022723"/>
    </source>
</evidence>
<feature type="domain" description="Helicase C-terminal" evidence="11">
    <location>
        <begin position="430"/>
        <end position="603"/>
    </location>
</feature>
<keyword evidence="3" id="KW-0540">Nuclease</keyword>
<dbReference type="EMBL" id="JAASRN010000002">
    <property type="protein sequence ID" value="NIK73904.1"/>
    <property type="molecule type" value="Genomic_DNA"/>
</dbReference>
<evidence type="ECO:0000256" key="1">
    <source>
        <dbReference type="ARBA" id="ARBA00006847"/>
    </source>
</evidence>
<evidence type="ECO:0000256" key="8">
    <source>
        <dbReference type="ARBA" id="ARBA00022840"/>
    </source>
</evidence>
<reference evidence="13 14" key="1">
    <citation type="submission" date="2020-03" db="EMBL/GenBank/DDBJ databases">
        <title>Genomic Encyclopedia of Type Strains, Phase IV (KMG-IV): sequencing the most valuable type-strain genomes for metagenomic binning, comparative biology and taxonomic classification.</title>
        <authorList>
            <person name="Goeker M."/>
        </authorList>
    </citation>
    <scope>NUCLEOTIDE SEQUENCE [LARGE SCALE GENOMIC DNA]</scope>
    <source>
        <strain evidence="13 14">DSM 5718</strain>
    </source>
</reference>
<dbReference type="GO" id="GO:0003676">
    <property type="term" value="F:nucleic acid binding"/>
    <property type="evidence" value="ECO:0007669"/>
    <property type="project" value="InterPro"/>
</dbReference>
<dbReference type="SUPFAM" id="SSF52540">
    <property type="entry name" value="P-loop containing nucleoside triphosphate hydrolases"/>
    <property type="match status" value="1"/>
</dbReference>
<proteinExistence type="inferred from homology"/>
<dbReference type="AlphaFoldDB" id="A0A846MQN8"/>
<dbReference type="PROSITE" id="PS51194">
    <property type="entry name" value="HELICASE_CTER"/>
    <property type="match status" value="1"/>
</dbReference>
<keyword evidence="9" id="KW-0051">Antiviral defense</keyword>
<dbReference type="Gene3D" id="1.10.3210.30">
    <property type="match status" value="1"/>
</dbReference>
<dbReference type="RefSeq" id="WP_243844177.1">
    <property type="nucleotide sequence ID" value="NZ_JAASRN010000002.1"/>
</dbReference>
<keyword evidence="4" id="KW-0479">Metal-binding</keyword>
<dbReference type="EC" id="3.1.-.-" evidence="13"/>
<keyword evidence="14" id="KW-1185">Reference proteome</keyword>
<dbReference type="GO" id="GO:0005829">
    <property type="term" value="C:cytosol"/>
    <property type="evidence" value="ECO:0007669"/>
    <property type="project" value="TreeGrafter"/>
</dbReference>
<evidence type="ECO:0000313" key="13">
    <source>
        <dbReference type="EMBL" id="NIK73904.1"/>
    </source>
</evidence>
<dbReference type="CDD" id="cd09641">
    <property type="entry name" value="Cas3''_I"/>
    <property type="match status" value="1"/>
</dbReference>
<dbReference type="GO" id="GO:0005524">
    <property type="term" value="F:ATP binding"/>
    <property type="evidence" value="ECO:0007669"/>
    <property type="project" value="UniProtKB-KW"/>
</dbReference>
<keyword evidence="5" id="KW-0547">Nucleotide-binding</keyword>
<evidence type="ECO:0000256" key="9">
    <source>
        <dbReference type="ARBA" id="ARBA00023118"/>
    </source>
</evidence>
<dbReference type="Pfam" id="PF01966">
    <property type="entry name" value="HD"/>
    <property type="match status" value="1"/>
</dbReference>
<comment type="similarity">
    <text evidence="1">In the N-terminal section; belongs to the CRISPR-associated nuclease Cas3-HD family.</text>
</comment>
<dbReference type="InterPro" id="IPR001650">
    <property type="entry name" value="Helicase_C-like"/>
</dbReference>
<evidence type="ECO:0000256" key="7">
    <source>
        <dbReference type="ARBA" id="ARBA00022806"/>
    </source>
</evidence>
<keyword evidence="13" id="KW-0255">Endonuclease</keyword>
<dbReference type="Pfam" id="PF00270">
    <property type="entry name" value="DEAD"/>
    <property type="match status" value="1"/>
</dbReference>
<dbReference type="GO" id="GO:0046872">
    <property type="term" value="F:metal ion binding"/>
    <property type="evidence" value="ECO:0007669"/>
    <property type="project" value="UniProtKB-KW"/>
</dbReference>
<sequence length="719" mass="82339">MMQAILFPELKAKGAPEYTSLHEHLWHVSMAAQHIAKANNMPVVEAQLGAILHDIGKASPVFQQRLQASQKPDKPFRHEIASIFFLSCFPEQFHVVLTEMVIAHHKSVKHDIRKKGLLDLIEEREDVFEIHSAHFEDWAPKAHRLLLCLGKEHIVQTTPPSIEEARRNFEWAIEYCEKRTKEEGVSIWRGLLMAADHFASALIHETPRYLQHTFQKPILKSFNRQHPLYPLSSIEATSDKPHTIVLAPTGAGKTDFLMRRCRNRVFYILPFQASINAMYYRLKHMLLPDNPNLDIRVLHGSSKLVVKEGKKEERMLQNLVGSGVKVLTPYQIANIILGTAGFESMMLDLKNSDVILDEVHTYTDVSQGIVLELIEVLKALGCRIHVGSATIPSVLYQEILNRLGAELTYEVQLPKDQLHTFNRHIVHKISPDDIYSELEKKVAQKQKILVVCNRIERAQTVYQEIKTKFPHIDSLLLHSRFKRSDRINKEQLLMGLDKHNHDIGRFNTSKEACIVVSTQVVEVSLDISFDTMITDCAPIDSLVQRFGRVNRKRSAHTIGNYKEVFVLPPPDDSNQAKPYELEILQRTYEVLPNGEVLQEANLQSMIDYVFPEIKEVSIKNHSIFNGGKFRIAPLTHMSKSLLMEMLDIDTVACIVDSDYEAYQEASAEERSMYEIPVRYWQVKQYPQHPRGNQPFIVPSECYSPELGLVLKQEASCFTL</sequence>
<dbReference type="GO" id="GO:0016787">
    <property type="term" value="F:hydrolase activity"/>
    <property type="evidence" value="ECO:0007669"/>
    <property type="project" value="UniProtKB-KW"/>
</dbReference>
<keyword evidence="8" id="KW-0067">ATP-binding</keyword>
<accession>A0A846MQN8</accession>
<dbReference type="InterPro" id="IPR006483">
    <property type="entry name" value="CRISPR-assoc_Cas3_HD"/>
</dbReference>
<dbReference type="InterPro" id="IPR038257">
    <property type="entry name" value="CRISPR-assoc_Cas3_HD_sf"/>
</dbReference>
<dbReference type="InterPro" id="IPR006674">
    <property type="entry name" value="HD_domain"/>
</dbReference>
<dbReference type="GO" id="GO:0004519">
    <property type="term" value="F:endonuclease activity"/>
    <property type="evidence" value="ECO:0007669"/>
    <property type="project" value="UniProtKB-KW"/>
</dbReference>
<comment type="similarity">
    <text evidence="10">Belongs to the DEAD box helicase family.</text>
</comment>
<dbReference type="Pfam" id="PF22590">
    <property type="entry name" value="Cas3-like_C_2"/>
    <property type="match status" value="1"/>
</dbReference>
<dbReference type="Gene3D" id="3.40.50.300">
    <property type="entry name" value="P-loop containing nucleotide triphosphate hydrolases"/>
    <property type="match status" value="2"/>
</dbReference>
<dbReference type="NCBIfam" id="TIGR01587">
    <property type="entry name" value="cas3_core"/>
    <property type="match status" value="1"/>
</dbReference>
<dbReference type="SUPFAM" id="SSF109604">
    <property type="entry name" value="HD-domain/PDEase-like"/>
    <property type="match status" value="1"/>
</dbReference>
<dbReference type="PANTHER" id="PTHR47959:SF16">
    <property type="entry name" value="CRISPR-ASSOCIATED NUCLEASE_HELICASE CAS3-RELATED"/>
    <property type="match status" value="1"/>
</dbReference>
<organism evidence="13 14">
    <name type="scientific">Thermonema lapsum</name>
    <dbReference type="NCBI Taxonomy" id="28195"/>
    <lineage>
        <taxon>Bacteria</taxon>
        <taxon>Pseudomonadati</taxon>
        <taxon>Bacteroidota</taxon>
        <taxon>Cytophagia</taxon>
        <taxon>Cytophagales</taxon>
        <taxon>Thermonemataceae</taxon>
        <taxon>Thermonema</taxon>
    </lineage>
</organism>
<dbReference type="Proteomes" id="UP000537126">
    <property type="component" value="Unassembled WGS sequence"/>
</dbReference>
<evidence type="ECO:0000256" key="6">
    <source>
        <dbReference type="ARBA" id="ARBA00022801"/>
    </source>
</evidence>
<evidence type="ECO:0000256" key="2">
    <source>
        <dbReference type="ARBA" id="ARBA00009046"/>
    </source>
</evidence>
<dbReference type="InterPro" id="IPR011545">
    <property type="entry name" value="DEAD/DEAH_box_helicase_dom"/>
</dbReference>
<dbReference type="PROSITE" id="PS51643">
    <property type="entry name" value="HD_CAS3"/>
    <property type="match status" value="1"/>
</dbReference>
<evidence type="ECO:0000259" key="12">
    <source>
        <dbReference type="PROSITE" id="PS51643"/>
    </source>
</evidence>
<dbReference type="InterPro" id="IPR054712">
    <property type="entry name" value="Cas3-like_dom"/>
</dbReference>
<dbReference type="EC" id="3.6.4.-" evidence="13"/>
<dbReference type="InterPro" id="IPR006474">
    <property type="entry name" value="Helicase_Cas3_CRISPR-ass_core"/>
</dbReference>
<evidence type="ECO:0000313" key="14">
    <source>
        <dbReference type="Proteomes" id="UP000537126"/>
    </source>
</evidence>
<keyword evidence="6 13" id="KW-0378">Hydrolase</keyword>
<evidence type="ECO:0000256" key="5">
    <source>
        <dbReference type="ARBA" id="ARBA00022741"/>
    </source>
</evidence>
<dbReference type="InterPro" id="IPR050079">
    <property type="entry name" value="DEAD_box_RNA_helicase"/>
</dbReference>
<dbReference type="GO" id="GO:0051607">
    <property type="term" value="P:defense response to virus"/>
    <property type="evidence" value="ECO:0007669"/>
    <property type="project" value="UniProtKB-KW"/>
</dbReference>
<evidence type="ECO:0000259" key="11">
    <source>
        <dbReference type="PROSITE" id="PS51194"/>
    </source>
</evidence>
<evidence type="ECO:0000256" key="3">
    <source>
        <dbReference type="ARBA" id="ARBA00022722"/>
    </source>
</evidence>
<feature type="domain" description="HD Cas3-type" evidence="12">
    <location>
        <begin position="14"/>
        <end position="198"/>
    </location>
</feature>
<protein>
    <submittedName>
        <fullName evidence="13">CRISPR-associated endonuclease/helicase Cas3</fullName>
        <ecNumber evidence="13">3.1.-.-</ecNumber>
        <ecNumber evidence="13">3.6.4.-</ecNumber>
    </submittedName>
</protein>
<comment type="caution">
    <text evidence="13">The sequence shown here is derived from an EMBL/GenBank/DDBJ whole genome shotgun (WGS) entry which is preliminary data.</text>
</comment>
<evidence type="ECO:0000256" key="10">
    <source>
        <dbReference type="ARBA" id="ARBA00038437"/>
    </source>
</evidence>